<dbReference type="HAMAP" id="MF_01416">
    <property type="entry name" value="ATP_synth_delta_bact"/>
    <property type="match status" value="1"/>
</dbReference>
<protein>
    <recommendedName>
        <fullName evidence="8">ATP synthase subunit delta</fullName>
    </recommendedName>
    <alternativeName>
        <fullName evidence="8">ATP synthase F(1) sector subunit delta</fullName>
    </alternativeName>
    <alternativeName>
        <fullName evidence="8">F-type ATPase subunit delta</fullName>
        <shortName evidence="8">F-ATPase subunit delta</shortName>
    </alternativeName>
</protein>
<keyword evidence="6 8" id="KW-0139">CF(1)</keyword>
<comment type="caution">
    <text evidence="9">The sequence shown here is derived from an EMBL/GenBank/DDBJ whole genome shotgun (WGS) entry which is preliminary data.</text>
</comment>
<keyword evidence="5 8" id="KW-0472">Membrane</keyword>
<accession>A0A0W0TGM7</accession>
<dbReference type="InterPro" id="IPR020781">
    <property type="entry name" value="ATPase_OSCP/d_CS"/>
</dbReference>
<dbReference type="SUPFAM" id="SSF47928">
    <property type="entry name" value="N-terminal domain of the delta subunit of the F1F0-ATP synthase"/>
    <property type="match status" value="1"/>
</dbReference>
<evidence type="ECO:0000313" key="10">
    <source>
        <dbReference type="Proteomes" id="UP000054773"/>
    </source>
</evidence>
<dbReference type="NCBIfam" id="TIGR01145">
    <property type="entry name" value="ATP_synt_delta"/>
    <property type="match status" value="1"/>
</dbReference>
<dbReference type="Proteomes" id="UP000054773">
    <property type="component" value="Unassembled WGS sequence"/>
</dbReference>
<dbReference type="STRING" id="448.Lery_2788"/>
<evidence type="ECO:0000313" key="9">
    <source>
        <dbReference type="EMBL" id="KTC94621.1"/>
    </source>
</evidence>
<dbReference type="AlphaFoldDB" id="A0A0W0TGM7"/>
<proteinExistence type="inferred from homology"/>
<evidence type="ECO:0000256" key="3">
    <source>
        <dbReference type="ARBA" id="ARBA00022781"/>
    </source>
</evidence>
<dbReference type="Pfam" id="PF00213">
    <property type="entry name" value="OSCP"/>
    <property type="match status" value="1"/>
</dbReference>
<organism evidence="9 10">
    <name type="scientific">Legionella erythra</name>
    <dbReference type="NCBI Taxonomy" id="448"/>
    <lineage>
        <taxon>Bacteria</taxon>
        <taxon>Pseudomonadati</taxon>
        <taxon>Pseudomonadota</taxon>
        <taxon>Gammaproteobacteria</taxon>
        <taxon>Legionellales</taxon>
        <taxon>Legionellaceae</taxon>
        <taxon>Legionella</taxon>
    </lineage>
</organism>
<gene>
    <name evidence="8" type="primary">atpH</name>
    <name evidence="9" type="ORF">Lery_2788</name>
</gene>
<dbReference type="RefSeq" id="WP_058527861.1">
    <property type="nucleotide sequence ID" value="NZ_CAAAHY010000005.1"/>
</dbReference>
<keyword evidence="3 8" id="KW-0375">Hydrogen ion transport</keyword>
<comment type="function">
    <text evidence="8">This protein is part of the stalk that links CF(0) to CF(1). It either transmits conformational changes from CF(0) to CF(1) or is implicated in proton conduction.</text>
</comment>
<keyword evidence="7 8" id="KW-0066">ATP synthesis</keyword>
<comment type="function">
    <text evidence="8">F(1)F(0) ATP synthase produces ATP from ADP in the presence of a proton or sodium gradient. F-type ATPases consist of two structural domains, F(1) containing the extramembraneous catalytic core and F(0) containing the membrane proton channel, linked together by a central stalk and a peripheral stalk. During catalysis, ATP synthesis in the catalytic domain of F(1) is coupled via a rotary mechanism of the central stalk subunits to proton translocation.</text>
</comment>
<reference evidence="9 10" key="1">
    <citation type="submission" date="2015-11" db="EMBL/GenBank/DDBJ databases">
        <title>Genomic analysis of 38 Legionella species identifies large and diverse effector repertoires.</title>
        <authorList>
            <person name="Burstein D."/>
            <person name="Amaro F."/>
            <person name="Zusman T."/>
            <person name="Lifshitz Z."/>
            <person name="Cohen O."/>
            <person name="Gilbert J.A."/>
            <person name="Pupko T."/>
            <person name="Shuman H.A."/>
            <person name="Segal G."/>
        </authorList>
    </citation>
    <scope>NUCLEOTIDE SEQUENCE [LARGE SCALE GENOMIC DNA]</scope>
    <source>
        <strain evidence="9 10">SE-32A-C8</strain>
    </source>
</reference>
<evidence type="ECO:0000256" key="5">
    <source>
        <dbReference type="ARBA" id="ARBA00023136"/>
    </source>
</evidence>
<dbReference type="InterPro" id="IPR000711">
    <property type="entry name" value="ATPase_OSCP/dsu"/>
</dbReference>
<dbReference type="PANTHER" id="PTHR11910">
    <property type="entry name" value="ATP SYNTHASE DELTA CHAIN"/>
    <property type="match status" value="1"/>
</dbReference>
<dbReference type="GO" id="GO:0046933">
    <property type="term" value="F:proton-transporting ATP synthase activity, rotational mechanism"/>
    <property type="evidence" value="ECO:0007669"/>
    <property type="project" value="UniProtKB-UniRule"/>
</dbReference>
<evidence type="ECO:0000256" key="2">
    <source>
        <dbReference type="ARBA" id="ARBA00022448"/>
    </source>
</evidence>
<evidence type="ECO:0000256" key="7">
    <source>
        <dbReference type="ARBA" id="ARBA00023310"/>
    </source>
</evidence>
<evidence type="ECO:0000256" key="1">
    <source>
        <dbReference type="ARBA" id="ARBA00004370"/>
    </source>
</evidence>
<name>A0A0W0TGM7_LEGER</name>
<keyword evidence="8" id="KW-1003">Cell membrane</keyword>
<dbReference type="OrthoDB" id="9816221at2"/>
<dbReference type="NCBIfam" id="NF004402">
    <property type="entry name" value="PRK05758.2-2"/>
    <property type="match status" value="1"/>
</dbReference>
<evidence type="ECO:0000256" key="6">
    <source>
        <dbReference type="ARBA" id="ARBA00023196"/>
    </source>
</evidence>
<dbReference type="PRINTS" id="PR00125">
    <property type="entry name" value="ATPASEDELTA"/>
</dbReference>
<dbReference type="PATRIC" id="fig|448.7.peg.2929"/>
<dbReference type="PROSITE" id="PS00389">
    <property type="entry name" value="ATPASE_DELTA"/>
    <property type="match status" value="1"/>
</dbReference>
<evidence type="ECO:0000256" key="8">
    <source>
        <dbReference type="HAMAP-Rule" id="MF_01416"/>
    </source>
</evidence>
<comment type="subcellular location">
    <subcellularLocation>
        <location evidence="8">Cell membrane</location>
        <topology evidence="8">Peripheral membrane protein</topology>
    </subcellularLocation>
    <subcellularLocation>
        <location evidence="1">Membrane</location>
    </subcellularLocation>
</comment>
<keyword evidence="2 8" id="KW-0813">Transport</keyword>
<evidence type="ECO:0000256" key="4">
    <source>
        <dbReference type="ARBA" id="ARBA00023065"/>
    </source>
</evidence>
<comment type="similarity">
    <text evidence="8">Belongs to the ATPase delta chain family.</text>
</comment>
<dbReference type="InterPro" id="IPR026015">
    <property type="entry name" value="ATP_synth_OSCP/delta_N_sf"/>
</dbReference>
<dbReference type="GO" id="GO:0005886">
    <property type="term" value="C:plasma membrane"/>
    <property type="evidence" value="ECO:0007669"/>
    <property type="project" value="UniProtKB-SubCell"/>
</dbReference>
<dbReference type="GO" id="GO:0045259">
    <property type="term" value="C:proton-transporting ATP synthase complex"/>
    <property type="evidence" value="ECO:0007669"/>
    <property type="project" value="UniProtKB-KW"/>
</dbReference>
<dbReference type="EMBL" id="LNYA01000034">
    <property type="protein sequence ID" value="KTC94621.1"/>
    <property type="molecule type" value="Genomic_DNA"/>
</dbReference>
<keyword evidence="4 8" id="KW-0406">Ion transport</keyword>
<keyword evidence="10" id="KW-1185">Reference proteome</keyword>
<sequence length="182" mass="19925">MSETITIARPYAKAIFEHALHQGKLTEWSTILFAASQIALNDQVISFINNPAATVEQQITLMAEPLKKMADTGEIPALDNYVRTLAENKRLQILPDIYVLFEAMRSEQEKTLTINVTSYSTLSSTQEKELIDALSKRLQRQVTLKVAIDKSLLGGAIIKAGDLVIDGSVRGKLNKLGAGLAA</sequence>
<dbReference type="Gene3D" id="1.10.520.20">
    <property type="entry name" value="N-terminal domain of the delta subunit of the F1F0-ATP synthase"/>
    <property type="match status" value="1"/>
</dbReference>